<accession>A0ABN3B9L6</accession>
<evidence type="ECO:0000313" key="9">
    <source>
        <dbReference type="Proteomes" id="UP001501084"/>
    </source>
</evidence>
<keyword evidence="5" id="KW-0234">DNA repair</keyword>
<proteinExistence type="predicted"/>
<dbReference type="SUPFAM" id="SSF46767">
    <property type="entry name" value="Methylated DNA-protein cysteine methyltransferase, C-terminal domain"/>
    <property type="match status" value="1"/>
</dbReference>
<evidence type="ECO:0000256" key="3">
    <source>
        <dbReference type="ARBA" id="ARBA00022679"/>
    </source>
</evidence>
<dbReference type="InterPro" id="IPR001497">
    <property type="entry name" value="MethylDNA_cys_MeTrfase_AS"/>
</dbReference>
<dbReference type="Proteomes" id="UP001501084">
    <property type="component" value="Unassembled WGS sequence"/>
</dbReference>
<protein>
    <recommendedName>
        <fullName evidence="7">Methylated-DNA-[protein]-cysteine S-methyltransferase DNA binding domain-containing protein</fullName>
    </recommendedName>
</protein>
<evidence type="ECO:0000259" key="7">
    <source>
        <dbReference type="Pfam" id="PF01035"/>
    </source>
</evidence>
<sequence>MTTSPLTRTVVDIVGAPFHAIWSPEDGAIRAAGFATELDPDAESLTARLRSIDAGVAERGIADAAAAPGPVADPIADALLAYADGDVTAIDGLMVRQPETPFRGDVWRALREVPAGRAVTYTELAGLAGRPSAVRAAASGCANNLVALVVPCHRIVRSDGGLGGYLFGVDIKTRLLQHEGALRRELFSD</sequence>
<evidence type="ECO:0000256" key="2">
    <source>
        <dbReference type="ARBA" id="ARBA00022603"/>
    </source>
</evidence>
<reference evidence="8 9" key="1">
    <citation type="journal article" date="2019" name="Int. J. Syst. Evol. Microbiol.">
        <title>The Global Catalogue of Microorganisms (GCM) 10K type strain sequencing project: providing services to taxonomists for standard genome sequencing and annotation.</title>
        <authorList>
            <consortium name="The Broad Institute Genomics Platform"/>
            <consortium name="The Broad Institute Genome Sequencing Center for Infectious Disease"/>
            <person name="Wu L."/>
            <person name="Ma J."/>
        </authorList>
    </citation>
    <scope>NUCLEOTIDE SEQUENCE [LARGE SCALE GENOMIC DNA]</scope>
    <source>
        <strain evidence="8 9">JCM 14919</strain>
    </source>
</reference>
<evidence type="ECO:0000256" key="6">
    <source>
        <dbReference type="ARBA" id="ARBA00049348"/>
    </source>
</evidence>
<evidence type="ECO:0000256" key="4">
    <source>
        <dbReference type="ARBA" id="ARBA00022763"/>
    </source>
</evidence>
<comment type="catalytic activity">
    <reaction evidence="1">
        <text>a 4-O-methyl-thymidine in DNA + L-cysteinyl-[protein] = a thymidine in DNA + S-methyl-L-cysteinyl-[protein]</text>
        <dbReference type="Rhea" id="RHEA:53428"/>
        <dbReference type="Rhea" id="RHEA-COMP:10131"/>
        <dbReference type="Rhea" id="RHEA-COMP:10132"/>
        <dbReference type="Rhea" id="RHEA-COMP:13555"/>
        <dbReference type="Rhea" id="RHEA-COMP:13556"/>
        <dbReference type="ChEBI" id="CHEBI:29950"/>
        <dbReference type="ChEBI" id="CHEBI:82612"/>
        <dbReference type="ChEBI" id="CHEBI:137386"/>
        <dbReference type="ChEBI" id="CHEBI:137387"/>
        <dbReference type="EC" id="2.1.1.63"/>
    </reaction>
</comment>
<comment type="catalytic activity">
    <reaction evidence="6">
        <text>a 6-O-methyl-2'-deoxyguanosine in DNA + L-cysteinyl-[protein] = S-methyl-L-cysteinyl-[protein] + a 2'-deoxyguanosine in DNA</text>
        <dbReference type="Rhea" id="RHEA:24000"/>
        <dbReference type="Rhea" id="RHEA-COMP:10131"/>
        <dbReference type="Rhea" id="RHEA-COMP:10132"/>
        <dbReference type="Rhea" id="RHEA-COMP:11367"/>
        <dbReference type="Rhea" id="RHEA-COMP:11368"/>
        <dbReference type="ChEBI" id="CHEBI:29950"/>
        <dbReference type="ChEBI" id="CHEBI:82612"/>
        <dbReference type="ChEBI" id="CHEBI:85445"/>
        <dbReference type="ChEBI" id="CHEBI:85448"/>
        <dbReference type="EC" id="2.1.1.63"/>
    </reaction>
</comment>
<keyword evidence="2" id="KW-0489">Methyltransferase</keyword>
<organism evidence="8 9">
    <name type="scientific">Leucobacter alluvii</name>
    <dbReference type="NCBI Taxonomy" id="340321"/>
    <lineage>
        <taxon>Bacteria</taxon>
        <taxon>Bacillati</taxon>
        <taxon>Actinomycetota</taxon>
        <taxon>Actinomycetes</taxon>
        <taxon>Micrococcales</taxon>
        <taxon>Microbacteriaceae</taxon>
        <taxon>Leucobacter</taxon>
    </lineage>
</organism>
<evidence type="ECO:0000256" key="1">
    <source>
        <dbReference type="ARBA" id="ARBA00001286"/>
    </source>
</evidence>
<dbReference type="Pfam" id="PF01035">
    <property type="entry name" value="DNA_binding_1"/>
    <property type="match status" value="1"/>
</dbReference>
<feature type="domain" description="Methylated-DNA-[protein]-cysteine S-methyltransferase DNA binding" evidence="7">
    <location>
        <begin position="101"/>
        <end position="181"/>
    </location>
</feature>
<name>A0ABN3B9L6_9MICO</name>
<dbReference type="EMBL" id="BAAAOP010000012">
    <property type="protein sequence ID" value="GAA2190418.1"/>
    <property type="molecule type" value="Genomic_DNA"/>
</dbReference>
<keyword evidence="9" id="KW-1185">Reference proteome</keyword>
<gene>
    <name evidence="8" type="ORF">GCM10009786_27640</name>
</gene>
<keyword evidence="4" id="KW-0227">DNA damage</keyword>
<dbReference type="InterPro" id="IPR036388">
    <property type="entry name" value="WH-like_DNA-bd_sf"/>
</dbReference>
<dbReference type="PROSITE" id="PS00374">
    <property type="entry name" value="MGMT"/>
    <property type="match status" value="1"/>
</dbReference>
<dbReference type="NCBIfam" id="TIGR00589">
    <property type="entry name" value="ogt"/>
    <property type="match status" value="1"/>
</dbReference>
<dbReference type="RefSeq" id="WP_346058644.1">
    <property type="nucleotide sequence ID" value="NZ_BAAAOP010000012.1"/>
</dbReference>
<dbReference type="PANTHER" id="PTHR10815:SF13">
    <property type="entry name" value="METHYLATED-DNA--PROTEIN-CYSTEINE METHYLTRANSFERASE"/>
    <property type="match status" value="1"/>
</dbReference>
<keyword evidence="3" id="KW-0808">Transferase</keyword>
<dbReference type="InterPro" id="IPR014048">
    <property type="entry name" value="MethylDNA_cys_MeTrfase_DNA-bd"/>
</dbReference>
<dbReference type="PANTHER" id="PTHR10815">
    <property type="entry name" value="METHYLATED-DNA--PROTEIN-CYSTEINE METHYLTRANSFERASE"/>
    <property type="match status" value="1"/>
</dbReference>
<dbReference type="CDD" id="cd06445">
    <property type="entry name" value="ATase"/>
    <property type="match status" value="1"/>
</dbReference>
<dbReference type="Gene3D" id="1.10.10.10">
    <property type="entry name" value="Winged helix-like DNA-binding domain superfamily/Winged helix DNA-binding domain"/>
    <property type="match status" value="1"/>
</dbReference>
<comment type="caution">
    <text evidence="8">The sequence shown here is derived from an EMBL/GenBank/DDBJ whole genome shotgun (WGS) entry which is preliminary data.</text>
</comment>
<evidence type="ECO:0000313" key="8">
    <source>
        <dbReference type="EMBL" id="GAA2190418.1"/>
    </source>
</evidence>
<evidence type="ECO:0000256" key="5">
    <source>
        <dbReference type="ARBA" id="ARBA00023204"/>
    </source>
</evidence>
<dbReference type="InterPro" id="IPR036217">
    <property type="entry name" value="MethylDNA_cys_MeTrfase_DNAb"/>
</dbReference>